<proteinExistence type="predicted"/>
<feature type="transmembrane region" description="Helical" evidence="1">
    <location>
        <begin position="57"/>
        <end position="80"/>
    </location>
</feature>
<keyword evidence="1" id="KW-0472">Membrane</keyword>
<reference evidence="2" key="1">
    <citation type="submission" date="2019-10" db="EMBL/GenBank/DDBJ databases">
        <title>Description of Paenibacillus glebae sp. nov.</title>
        <authorList>
            <person name="Carlier A."/>
            <person name="Qi S."/>
        </authorList>
    </citation>
    <scope>NUCLEOTIDE SEQUENCE</scope>
    <source>
        <strain evidence="2">LMG 31456</strain>
    </source>
</reference>
<dbReference type="Pfam" id="PF11188">
    <property type="entry name" value="DUF2975"/>
    <property type="match status" value="1"/>
</dbReference>
<comment type="caution">
    <text evidence="2">The sequence shown here is derived from an EMBL/GenBank/DDBJ whole genome shotgun (WGS) entry which is preliminary data.</text>
</comment>
<name>A0A972GRL4_9BACL</name>
<feature type="transmembrane region" description="Helical" evidence="1">
    <location>
        <begin position="16"/>
        <end position="37"/>
    </location>
</feature>
<gene>
    <name evidence="2" type="ORF">GC093_04715</name>
</gene>
<keyword evidence="3" id="KW-1185">Reference proteome</keyword>
<evidence type="ECO:0000313" key="3">
    <source>
        <dbReference type="Proteomes" id="UP000641588"/>
    </source>
</evidence>
<keyword evidence="1" id="KW-1133">Transmembrane helix</keyword>
<dbReference type="InterPro" id="IPR021354">
    <property type="entry name" value="DUF2975"/>
</dbReference>
<feature type="transmembrane region" description="Helical" evidence="1">
    <location>
        <begin position="100"/>
        <end position="122"/>
    </location>
</feature>
<dbReference type="Proteomes" id="UP000641588">
    <property type="component" value="Unassembled WGS sequence"/>
</dbReference>
<sequence>MKQKCEVFILRKVTTLFLKIAVVIIGLPVLALCIFLVPHMANFAAELYPNIAPMKYLVFIVMYGAAVPFYFALYQAINLLRYIDKNTAFSELSVKALKNIKCCAITISGLYVLGLPLFRFIAMKVDPPIGLLGLIIIFASLVIAVFAAILQRLLQEAINIKSENDLTV</sequence>
<evidence type="ECO:0000256" key="1">
    <source>
        <dbReference type="SAM" id="Phobius"/>
    </source>
</evidence>
<organism evidence="2 3">
    <name type="scientific">Paenibacillus foliorum</name>
    <dbReference type="NCBI Taxonomy" id="2654974"/>
    <lineage>
        <taxon>Bacteria</taxon>
        <taxon>Bacillati</taxon>
        <taxon>Bacillota</taxon>
        <taxon>Bacilli</taxon>
        <taxon>Bacillales</taxon>
        <taxon>Paenibacillaceae</taxon>
        <taxon>Paenibacillus</taxon>
    </lineage>
</organism>
<keyword evidence="1" id="KW-0812">Transmembrane</keyword>
<feature type="transmembrane region" description="Helical" evidence="1">
    <location>
        <begin position="128"/>
        <end position="150"/>
    </location>
</feature>
<accession>A0A972GRL4</accession>
<protein>
    <submittedName>
        <fullName evidence="2">DUF2975 domain-containing protein</fullName>
    </submittedName>
</protein>
<dbReference type="AlphaFoldDB" id="A0A972GRL4"/>
<dbReference type="EMBL" id="WHOD01000016">
    <property type="protein sequence ID" value="NOU92537.1"/>
    <property type="molecule type" value="Genomic_DNA"/>
</dbReference>
<evidence type="ECO:0000313" key="2">
    <source>
        <dbReference type="EMBL" id="NOU92537.1"/>
    </source>
</evidence>